<dbReference type="PROSITE" id="PS01031">
    <property type="entry name" value="SHSP"/>
    <property type="match status" value="1"/>
</dbReference>
<name>A0A212R7W1_9PROT</name>
<protein>
    <submittedName>
        <fullName evidence="4">Hsp20/alpha crystallin family protein</fullName>
    </submittedName>
</protein>
<organism evidence="4 5">
    <name type="scientific">Arboricoccus pini</name>
    <dbReference type="NCBI Taxonomy" id="1963835"/>
    <lineage>
        <taxon>Bacteria</taxon>
        <taxon>Pseudomonadati</taxon>
        <taxon>Pseudomonadota</taxon>
        <taxon>Alphaproteobacteria</taxon>
        <taxon>Geminicoccales</taxon>
        <taxon>Geminicoccaceae</taxon>
        <taxon>Arboricoccus</taxon>
    </lineage>
</organism>
<evidence type="ECO:0000256" key="1">
    <source>
        <dbReference type="PROSITE-ProRule" id="PRU00285"/>
    </source>
</evidence>
<proteinExistence type="inferred from homology"/>
<evidence type="ECO:0000313" key="4">
    <source>
        <dbReference type="EMBL" id="SNB68237.1"/>
    </source>
</evidence>
<dbReference type="SUPFAM" id="SSF49764">
    <property type="entry name" value="HSP20-like chaperones"/>
    <property type="match status" value="1"/>
</dbReference>
<evidence type="ECO:0000259" key="3">
    <source>
        <dbReference type="PROSITE" id="PS01031"/>
    </source>
</evidence>
<keyword evidence="5" id="KW-1185">Reference proteome</keyword>
<dbReference type="CDD" id="cd06464">
    <property type="entry name" value="ACD_sHsps-like"/>
    <property type="match status" value="1"/>
</dbReference>
<feature type="domain" description="SHSP" evidence="3">
    <location>
        <begin position="37"/>
        <end position="135"/>
    </location>
</feature>
<accession>A0A212R7W1</accession>
<reference evidence="4 5" key="1">
    <citation type="submission" date="2017-06" db="EMBL/GenBank/DDBJ databases">
        <authorList>
            <person name="Kim H.J."/>
            <person name="Triplett B.A."/>
        </authorList>
    </citation>
    <scope>NUCLEOTIDE SEQUENCE [LARGE SCALE GENOMIC DNA]</scope>
    <source>
        <strain evidence="4 5">B29T1</strain>
    </source>
</reference>
<evidence type="ECO:0000256" key="2">
    <source>
        <dbReference type="RuleBase" id="RU003616"/>
    </source>
</evidence>
<dbReference type="AlphaFoldDB" id="A0A212R7W1"/>
<dbReference type="InterPro" id="IPR008978">
    <property type="entry name" value="HSP20-like_chaperone"/>
</dbReference>
<sequence>MRGIDRNWMWAEALGRIERAERLHRQYFRPNAQRQGSRTPSWEPPLDMVETETEVLILIALPGVDLTRVETTIEGDTLVVLGERRLPVQLASALVHRLELPRGHFERRLRLPAGRYGSVSREEALGCLLVILSKA</sequence>
<dbReference type="Pfam" id="PF00011">
    <property type="entry name" value="HSP20"/>
    <property type="match status" value="1"/>
</dbReference>
<gene>
    <name evidence="4" type="ORF">SAMN07250955_106153</name>
</gene>
<evidence type="ECO:0000313" key="5">
    <source>
        <dbReference type="Proteomes" id="UP000197065"/>
    </source>
</evidence>
<comment type="similarity">
    <text evidence="1 2">Belongs to the small heat shock protein (HSP20) family.</text>
</comment>
<dbReference type="Proteomes" id="UP000197065">
    <property type="component" value="Unassembled WGS sequence"/>
</dbReference>
<dbReference type="Gene3D" id="2.60.40.790">
    <property type="match status" value="1"/>
</dbReference>
<dbReference type="RefSeq" id="WP_088561452.1">
    <property type="nucleotide sequence ID" value="NZ_FYEH01000006.1"/>
</dbReference>
<dbReference type="EMBL" id="FYEH01000006">
    <property type="protein sequence ID" value="SNB68237.1"/>
    <property type="molecule type" value="Genomic_DNA"/>
</dbReference>
<dbReference type="OrthoDB" id="9792695at2"/>
<dbReference type="InterPro" id="IPR002068">
    <property type="entry name" value="A-crystallin/Hsp20_dom"/>
</dbReference>